<evidence type="ECO:0000256" key="7">
    <source>
        <dbReference type="ARBA" id="ARBA00023065"/>
    </source>
</evidence>
<comment type="subcellular location">
    <subcellularLocation>
        <location evidence="1 11">Cell outer membrane</location>
        <topology evidence="1 11">Multi-pass membrane protein</topology>
    </subcellularLocation>
</comment>
<name>A0A2A4FSD0_9SPHN</name>
<dbReference type="PANTHER" id="PTHR32552:SF81">
    <property type="entry name" value="TONB-DEPENDENT OUTER MEMBRANE RECEPTOR"/>
    <property type="match status" value="1"/>
</dbReference>
<accession>A0A2A4FSD0</accession>
<keyword evidence="6" id="KW-0408">Iron</keyword>
<dbReference type="InterPro" id="IPR039426">
    <property type="entry name" value="TonB-dep_rcpt-like"/>
</dbReference>
<evidence type="ECO:0000259" key="15">
    <source>
        <dbReference type="Pfam" id="PF07715"/>
    </source>
</evidence>
<evidence type="ECO:0000256" key="11">
    <source>
        <dbReference type="PROSITE-ProRule" id="PRU01360"/>
    </source>
</evidence>
<gene>
    <name evidence="16" type="ORF">COO09_15825</name>
</gene>
<evidence type="ECO:0000256" key="12">
    <source>
        <dbReference type="RuleBase" id="RU003357"/>
    </source>
</evidence>
<dbReference type="PROSITE" id="PS52016">
    <property type="entry name" value="TONB_DEPENDENT_REC_3"/>
    <property type="match status" value="1"/>
</dbReference>
<dbReference type="Proteomes" id="UP000218934">
    <property type="component" value="Unassembled WGS sequence"/>
</dbReference>
<sequence>MSRFSTMLLSAISLPTLASAAIAAAPPSEGPAATPDVAPSSASDGISDIIVTAQKRSDRLSEVPLSINAATGEQLRTAGITGAADLVKIVPGFTTVNTAFGNPVYFIRGIGFNDSTLGVSPAVSIYMDQQPLSFSPMSRGSVLDLERVEVLKGPQGTLFGQNSTGGAINFIAAKPTQTLKAGADFTYGRFGQADGEAYISGPVSDMLAFRVAARTENRSDWQKGYLNNERLGDKRFLNGRISAFWTPSDRVSLLLTANGWRDRSDAQQPQFVKYTPARTGPTARVVPFPVATFPAAPHDARLAAWPLDFNYRLDNWMYSFAGDFEFDLTENIHLASLTSYVKYHQSIPINYGGTNFANAFSLDVGDISTFSQELRISGDVGSRIKWMLGGTYKRDHVHEIQYASPLITSSAILAGRLINGYIDTNDQRIKSRGVFGSVDFKLTDQLTLQGSMRYTKEDRRYIGCVSDTGAGDLAAAANNALRTNIAPGGCVAISSSGQGLQIINNSLDQDNVSYRASLNWKPSSTMLVYANVTKGYKSGSFPTIFGVFATQKDPIGQESVLAYELGAKLRLARKIDITGAAFYYDYGDKQLLGAKKDLIFGVLPALVSIPKSRVAGAEASLSAGPFSGLSFALNGTYVSTRVQRNPVQPTGPFGDAGNFVGEAFPLTPKWQGTASVDYHFALNERLNGYGGASVTGRTSTFNALLARTAAAALNEATYHVPGYILLDLRVGIEAADRLWSVELWGRNVTDRYYTTGTKKVADFVTSFAGMPASYGVTARFRM</sequence>
<comment type="similarity">
    <text evidence="11 12">Belongs to the TonB-dependent receptor family.</text>
</comment>
<dbReference type="Gene3D" id="2.40.170.20">
    <property type="entry name" value="TonB-dependent receptor, beta-barrel domain"/>
    <property type="match status" value="1"/>
</dbReference>
<dbReference type="EMBL" id="NWUF01000016">
    <property type="protein sequence ID" value="PCE41323.1"/>
    <property type="molecule type" value="Genomic_DNA"/>
</dbReference>
<proteinExistence type="inferred from homology"/>
<evidence type="ECO:0000256" key="13">
    <source>
        <dbReference type="SAM" id="SignalP"/>
    </source>
</evidence>
<dbReference type="RefSeq" id="WP_066964879.1">
    <property type="nucleotide sequence ID" value="NZ_CP023449.1"/>
</dbReference>
<reference evidence="16 17" key="1">
    <citation type="submission" date="2017-09" db="EMBL/GenBank/DDBJ databases">
        <title>The Catabolism of 3,6-Dichlorosalicylic acid is Initiated by the Cytochrome P450 Monooxygenase DsmABC in Rhizorhabdus dicambivorans Ndbn-20.</title>
        <authorList>
            <person name="Na L."/>
        </authorList>
    </citation>
    <scope>NUCLEOTIDE SEQUENCE [LARGE SCALE GENOMIC DNA]</scope>
    <source>
        <strain evidence="16 17">Ndbn-20m</strain>
    </source>
</reference>
<dbReference type="Pfam" id="PF07715">
    <property type="entry name" value="Plug"/>
    <property type="match status" value="1"/>
</dbReference>
<dbReference type="PANTHER" id="PTHR32552">
    <property type="entry name" value="FERRICHROME IRON RECEPTOR-RELATED"/>
    <property type="match status" value="1"/>
</dbReference>
<evidence type="ECO:0000313" key="16">
    <source>
        <dbReference type="EMBL" id="PCE41323.1"/>
    </source>
</evidence>
<dbReference type="SUPFAM" id="SSF56935">
    <property type="entry name" value="Porins"/>
    <property type="match status" value="1"/>
</dbReference>
<evidence type="ECO:0000256" key="3">
    <source>
        <dbReference type="ARBA" id="ARBA00022452"/>
    </source>
</evidence>
<feature type="chain" id="PRO_5012336334" evidence="13">
    <location>
        <begin position="21"/>
        <end position="782"/>
    </location>
</feature>
<dbReference type="Pfam" id="PF00593">
    <property type="entry name" value="TonB_dep_Rec_b-barrel"/>
    <property type="match status" value="1"/>
</dbReference>
<dbReference type="KEGG" id="rdi:CMV14_10255"/>
<keyword evidence="8 12" id="KW-0798">TonB box</keyword>
<evidence type="ECO:0000256" key="4">
    <source>
        <dbReference type="ARBA" id="ARBA00022496"/>
    </source>
</evidence>
<protein>
    <submittedName>
        <fullName evidence="16">TonB-dependent receptor</fullName>
    </submittedName>
</protein>
<keyword evidence="16" id="KW-0675">Receptor</keyword>
<dbReference type="InterPro" id="IPR000531">
    <property type="entry name" value="Beta-barrel_TonB"/>
</dbReference>
<organism evidence="16 17">
    <name type="scientific">Rhizorhabdus dicambivorans</name>
    <dbReference type="NCBI Taxonomy" id="1850238"/>
    <lineage>
        <taxon>Bacteria</taxon>
        <taxon>Pseudomonadati</taxon>
        <taxon>Pseudomonadota</taxon>
        <taxon>Alphaproteobacteria</taxon>
        <taxon>Sphingomonadales</taxon>
        <taxon>Sphingomonadaceae</taxon>
        <taxon>Rhizorhabdus</taxon>
    </lineage>
</organism>
<keyword evidence="5 11" id="KW-0812">Transmembrane</keyword>
<dbReference type="InterPro" id="IPR012910">
    <property type="entry name" value="Plug_dom"/>
</dbReference>
<dbReference type="InterPro" id="IPR036942">
    <property type="entry name" value="Beta-barrel_TonB_sf"/>
</dbReference>
<evidence type="ECO:0000256" key="2">
    <source>
        <dbReference type="ARBA" id="ARBA00022448"/>
    </source>
</evidence>
<keyword evidence="4" id="KW-0410">Iron transport</keyword>
<keyword evidence="3 11" id="KW-1134">Transmembrane beta strand</keyword>
<feature type="domain" description="TonB-dependent receptor plug" evidence="15">
    <location>
        <begin position="60"/>
        <end position="167"/>
    </location>
</feature>
<feature type="domain" description="TonB-dependent receptor-like beta-barrel" evidence="14">
    <location>
        <begin position="272"/>
        <end position="748"/>
    </location>
</feature>
<evidence type="ECO:0000256" key="1">
    <source>
        <dbReference type="ARBA" id="ARBA00004571"/>
    </source>
</evidence>
<keyword evidence="13" id="KW-0732">Signal</keyword>
<evidence type="ECO:0000256" key="8">
    <source>
        <dbReference type="ARBA" id="ARBA00023077"/>
    </source>
</evidence>
<evidence type="ECO:0000259" key="14">
    <source>
        <dbReference type="Pfam" id="PF00593"/>
    </source>
</evidence>
<keyword evidence="2 11" id="KW-0813">Transport</keyword>
<keyword evidence="10 11" id="KW-0998">Cell outer membrane</keyword>
<evidence type="ECO:0000256" key="10">
    <source>
        <dbReference type="ARBA" id="ARBA00023237"/>
    </source>
</evidence>
<dbReference type="OrthoDB" id="7455607at2"/>
<keyword evidence="17" id="KW-1185">Reference proteome</keyword>
<keyword evidence="7" id="KW-0406">Ion transport</keyword>
<comment type="caution">
    <text evidence="16">The sequence shown here is derived from an EMBL/GenBank/DDBJ whole genome shotgun (WGS) entry which is preliminary data.</text>
</comment>
<dbReference type="GO" id="GO:0006826">
    <property type="term" value="P:iron ion transport"/>
    <property type="evidence" value="ECO:0007669"/>
    <property type="project" value="UniProtKB-KW"/>
</dbReference>
<dbReference type="AlphaFoldDB" id="A0A2A4FSD0"/>
<dbReference type="GO" id="GO:0009279">
    <property type="term" value="C:cell outer membrane"/>
    <property type="evidence" value="ECO:0007669"/>
    <property type="project" value="UniProtKB-SubCell"/>
</dbReference>
<feature type="signal peptide" evidence="13">
    <location>
        <begin position="1"/>
        <end position="20"/>
    </location>
</feature>
<keyword evidence="9 11" id="KW-0472">Membrane</keyword>
<evidence type="ECO:0000313" key="17">
    <source>
        <dbReference type="Proteomes" id="UP000218934"/>
    </source>
</evidence>
<evidence type="ECO:0000256" key="5">
    <source>
        <dbReference type="ARBA" id="ARBA00022692"/>
    </source>
</evidence>
<evidence type="ECO:0000256" key="9">
    <source>
        <dbReference type="ARBA" id="ARBA00023136"/>
    </source>
</evidence>
<evidence type="ECO:0000256" key="6">
    <source>
        <dbReference type="ARBA" id="ARBA00023004"/>
    </source>
</evidence>